<dbReference type="AlphaFoldDB" id="A0A1X1KCC6"/>
<comment type="caution">
    <text evidence="2">The sequence shown here is derived from an EMBL/GenBank/DDBJ whole genome shotgun (WGS) entry which is preliminary data.</text>
</comment>
<dbReference type="RefSeq" id="WP_084864358.1">
    <property type="nucleotide sequence ID" value="NZ_NCVH01000021.1"/>
</dbReference>
<feature type="chain" id="PRO_5013207881" evidence="1">
    <location>
        <begin position="23"/>
        <end position="186"/>
    </location>
</feature>
<accession>A0A1X1KCC6</accession>
<gene>
    <name evidence="2" type="ORF">B7698_00930</name>
</gene>
<sequence length="186" mass="21031">MKKILITFVAIFSLFFCSTVFADDTNTIVSETMTAQQLVNQYATDYDITLEQASDLLGINLYERSSQTYRTISTQITVTNSYKPSISFYCETTEYGTYHGIIRVLRTEINRNYNGMSKQFSGSLYVNLEQADRIFYIINGDFFNNGSSTLSGGLNIGIGESASVNFGGSYVSNHYKYVYHEGRVHF</sequence>
<protein>
    <submittedName>
        <fullName evidence="2">Uncharacterized protein</fullName>
    </submittedName>
</protein>
<evidence type="ECO:0000313" key="3">
    <source>
        <dbReference type="Proteomes" id="UP000193367"/>
    </source>
</evidence>
<organism evidence="2 3">
    <name type="scientific">Streptococcus mitis</name>
    <dbReference type="NCBI Taxonomy" id="28037"/>
    <lineage>
        <taxon>Bacteria</taxon>
        <taxon>Bacillati</taxon>
        <taxon>Bacillota</taxon>
        <taxon>Bacilli</taxon>
        <taxon>Lactobacillales</taxon>
        <taxon>Streptococcaceae</taxon>
        <taxon>Streptococcus</taxon>
        <taxon>Streptococcus mitis group</taxon>
    </lineage>
</organism>
<name>A0A1X1KCC6_STRMT</name>
<evidence type="ECO:0000256" key="1">
    <source>
        <dbReference type="SAM" id="SignalP"/>
    </source>
</evidence>
<dbReference type="EMBL" id="NCVH01000021">
    <property type="protein sequence ID" value="ORO97049.1"/>
    <property type="molecule type" value="Genomic_DNA"/>
</dbReference>
<proteinExistence type="predicted"/>
<feature type="signal peptide" evidence="1">
    <location>
        <begin position="1"/>
        <end position="22"/>
    </location>
</feature>
<reference evidence="2 3" key="1">
    <citation type="journal article" date="2016" name="Eur. J. Clin. Microbiol. Infect. Dis.">
        <title>Whole genome sequencing as a tool for phylogenetic analysis of clinical strains of Mitis group streptococci.</title>
        <authorList>
            <person name="Rasmussen L.H."/>
            <person name="Dargis R."/>
            <person name="Hojholt K."/>
            <person name="Christensen J.J."/>
            <person name="Skovgaard O."/>
            <person name="Justesen U.S."/>
            <person name="Rosenvinge F.S."/>
            <person name="Moser C."/>
            <person name="Lukjancenko O."/>
            <person name="Rasmussen S."/>
            <person name="Nielsen X.C."/>
        </authorList>
    </citation>
    <scope>NUCLEOTIDE SEQUENCE [LARGE SCALE GENOMIC DNA]</scope>
    <source>
        <strain evidence="2 3">RH_17439_08</strain>
    </source>
</reference>
<keyword evidence="1" id="KW-0732">Signal</keyword>
<evidence type="ECO:0000313" key="2">
    <source>
        <dbReference type="EMBL" id="ORO97049.1"/>
    </source>
</evidence>
<dbReference type="Proteomes" id="UP000193367">
    <property type="component" value="Unassembled WGS sequence"/>
</dbReference>